<dbReference type="EMBL" id="JAHZST010000010">
    <property type="protein sequence ID" value="MBW8184940.1"/>
    <property type="molecule type" value="Genomic_DNA"/>
</dbReference>
<feature type="transmembrane region" description="Helical" evidence="6">
    <location>
        <begin position="43"/>
        <end position="61"/>
    </location>
</feature>
<protein>
    <submittedName>
        <fullName evidence="8">Translocation/assembly module TamB domain-containing protein</fullName>
    </submittedName>
</protein>
<name>A0ABS7E5K0_9GAMM</name>
<keyword evidence="3 6" id="KW-1133">Transmembrane helix</keyword>
<reference evidence="8 9" key="1">
    <citation type="submission" date="2021-07" db="EMBL/GenBank/DDBJ databases">
        <title>Shewanella sp. nov, isolated from SCS.</title>
        <authorList>
            <person name="Cao W.R."/>
        </authorList>
    </citation>
    <scope>NUCLEOTIDE SEQUENCE [LARGE SCALE GENOMIC DNA]</scope>
    <source>
        <strain evidence="8 9">NR704-98</strain>
    </source>
</reference>
<dbReference type="RefSeq" id="WP_220110405.1">
    <property type="nucleotide sequence ID" value="NZ_JAHZST010000010.1"/>
</dbReference>
<evidence type="ECO:0000256" key="6">
    <source>
        <dbReference type="SAM" id="Phobius"/>
    </source>
</evidence>
<comment type="subcellular location">
    <subcellularLocation>
        <location evidence="1">Membrane</location>
        <topology evidence="1">Single-pass membrane protein</topology>
    </subcellularLocation>
</comment>
<dbReference type="Pfam" id="PF04357">
    <property type="entry name" value="TamB"/>
    <property type="match status" value="1"/>
</dbReference>
<feature type="region of interest" description="Disordered" evidence="5">
    <location>
        <begin position="143"/>
        <end position="162"/>
    </location>
</feature>
<keyword evidence="4 6" id="KW-0472">Membrane</keyword>
<accession>A0ABS7E5K0</accession>
<evidence type="ECO:0000256" key="4">
    <source>
        <dbReference type="ARBA" id="ARBA00023136"/>
    </source>
</evidence>
<evidence type="ECO:0000256" key="1">
    <source>
        <dbReference type="ARBA" id="ARBA00004167"/>
    </source>
</evidence>
<organism evidence="8 9">
    <name type="scientific">Shewanella nanhaiensis</name>
    <dbReference type="NCBI Taxonomy" id="2864872"/>
    <lineage>
        <taxon>Bacteria</taxon>
        <taxon>Pseudomonadati</taxon>
        <taxon>Pseudomonadota</taxon>
        <taxon>Gammaproteobacteria</taxon>
        <taxon>Alteromonadales</taxon>
        <taxon>Shewanellaceae</taxon>
        <taxon>Shewanella</taxon>
    </lineage>
</organism>
<dbReference type="PANTHER" id="PTHR36985:SF1">
    <property type="entry name" value="TRANSLOCATION AND ASSEMBLY MODULE SUBUNIT TAMB"/>
    <property type="match status" value="1"/>
</dbReference>
<evidence type="ECO:0000256" key="2">
    <source>
        <dbReference type="ARBA" id="ARBA00022692"/>
    </source>
</evidence>
<gene>
    <name evidence="8" type="ORF">K0625_14860</name>
</gene>
<feature type="domain" description="Translocation and assembly module TamB C-terminal" evidence="7">
    <location>
        <begin position="950"/>
        <end position="1288"/>
    </location>
</feature>
<evidence type="ECO:0000256" key="3">
    <source>
        <dbReference type="ARBA" id="ARBA00022989"/>
    </source>
</evidence>
<keyword evidence="9" id="KW-1185">Reference proteome</keyword>
<sequence>MSQIPEQLVKEASQESLPPLASTKQKAGLLTHCWRSFKGLCRLFIYLPLGLLILIAILIGTDFGSRITVFLADAFIPDLDITYVSGTINSRLEVKDTHWGMDGIAVDVKSLQLTWLPMCLLRKQLCVDELVASNIQVEIDTDKLSESEAADTPSPDNLQTENEENVEIQLPFGIDLQHASLAGVKVRVDNMQFNAEQLQTQAQWQQTGIRVNRLNSQGLLVSIPLESKNSEVNTVEQKESEWAMAHLPEVFMPIPVFVSDAKFTDSLLKLGQRQDNFKQIKLQASYHSFLVHVEQLEVEHTYGNASLAGELSLKADYPMALSAAFDAQHIAELPELNPQKLTIKAEGGFDKLAITATGSGHIDLSLDGDIALSSPTLPYHLKLKSKRLTWPLDNPLYKGESINLSSQGSLSHQSVTLTGLFNTPYQPQLDIDTAFEHTAQQIEIGHLNAKGSIGELTASGSASYGDQIGWDADIKLNQFKMEQLVLELESPLPASSISGQLHTQGTLDSKQWQVGIAQSDLHGEIQGYPFELLGDVTINNKLSLSANSLTINALQSVLHLSGAVKDTWAVNALLDIPDLGLWHRDASGSIKSNIKVSGQSSHPQIGIIADALDLQFDQFELEHAQIKGNYRPLDTHEFALSMNAKKLTWDDIDIDSVTLGAKGNEKEQKLSLQSFGELQVDSKMYSRFDAKTEKLTAEIHTFSVNSIMGPWSLEAPFDITWQNREQSGLVQPFCWQHKEGNLCLNDPAELGVKGDASINFSGDLGSVLTPFLPDNFAWEAPAKLNTQLAWQPGGKPTGFLTLNFEPGHISLNNNNRQLDIGYKQLNIQASLDEKKLSTQVSFDSHDIASLEGQLDINVTPDRTLSGYTKLHQINLEALSEFMPQLERLAGKISSELTIGGTLSKPDISGEIALKQGELLITANPTQLEDIDLSLTLSGQKANVDGSWLMGDGKATLDGVIDWGGDELNGDISFNGEDLAIIQPPLALLNVSPALKIQFKKQNLDIQGVIDIPSGNIKVVQLPEGGVAESSDVVFEDSISSGEKEQTPLAITSNIQINVADKLKIDGMGLRGKLTGTLDLKQEAFRPPQLYGDIRVVDGNYKFMGQTLEIKAGEVQFIGPLSIPNLNIEAVREIKEEDVVAGVRITGTPLKPIVTLFSSPTKEQAEILSYIIKGTGFHSNDSDQNSSLMMGAALTLSNQLGGGAVNNIGNSATTLIEKMGFSNVQLDANDDGRVAISGFIGEDLMVKYGVGVFNPGYEVTVRYYLLSQLYLETVSGTVEQSLDIYYNFDID</sequence>
<evidence type="ECO:0000313" key="9">
    <source>
        <dbReference type="Proteomes" id="UP001195963"/>
    </source>
</evidence>
<proteinExistence type="predicted"/>
<keyword evidence="2 6" id="KW-0812">Transmembrane</keyword>
<evidence type="ECO:0000256" key="5">
    <source>
        <dbReference type="SAM" id="MobiDB-lite"/>
    </source>
</evidence>
<comment type="caution">
    <text evidence="8">The sequence shown here is derived from an EMBL/GenBank/DDBJ whole genome shotgun (WGS) entry which is preliminary data.</text>
</comment>
<dbReference type="Proteomes" id="UP001195963">
    <property type="component" value="Unassembled WGS sequence"/>
</dbReference>
<dbReference type="InterPro" id="IPR007452">
    <property type="entry name" value="TamB_C"/>
</dbReference>
<dbReference type="PANTHER" id="PTHR36985">
    <property type="entry name" value="TRANSLOCATION AND ASSEMBLY MODULE SUBUNIT TAMB"/>
    <property type="match status" value="1"/>
</dbReference>
<evidence type="ECO:0000259" key="7">
    <source>
        <dbReference type="Pfam" id="PF04357"/>
    </source>
</evidence>
<evidence type="ECO:0000313" key="8">
    <source>
        <dbReference type="EMBL" id="MBW8184940.1"/>
    </source>
</evidence>